<dbReference type="PANTHER" id="PTHR11731:SF193">
    <property type="entry name" value="DIPEPTIDYL PEPTIDASE 9"/>
    <property type="match status" value="1"/>
</dbReference>
<dbReference type="SUPFAM" id="SSF82171">
    <property type="entry name" value="DPP6 N-terminal domain-like"/>
    <property type="match status" value="1"/>
</dbReference>
<proteinExistence type="predicted"/>
<keyword evidence="1" id="KW-0732">Signal</keyword>
<comment type="caution">
    <text evidence="4">The sequence shown here is derived from an EMBL/GenBank/DDBJ whole genome shotgun (WGS) entry which is preliminary data.</text>
</comment>
<evidence type="ECO:0000259" key="3">
    <source>
        <dbReference type="Pfam" id="PF00930"/>
    </source>
</evidence>
<dbReference type="SUPFAM" id="SSF53474">
    <property type="entry name" value="alpha/beta-Hydrolases"/>
    <property type="match status" value="1"/>
</dbReference>
<dbReference type="Gene3D" id="2.140.10.30">
    <property type="entry name" value="Dipeptidylpeptidase IV, N-terminal domain"/>
    <property type="match status" value="1"/>
</dbReference>
<evidence type="ECO:0000313" key="5">
    <source>
        <dbReference type="Proteomes" id="UP000282759"/>
    </source>
</evidence>
<dbReference type="Proteomes" id="UP000282759">
    <property type="component" value="Unassembled WGS sequence"/>
</dbReference>
<sequence>MNSRFYRLIFTAALVFAGFWQTAKAQFGQGTVWANDGYRYYKVQDSTIMEFDVRDESKKAVIADKRALTQPNGKLLQVRRFSLSNDGSKILINTNTKKVWRYDTRGDYWVYDTKGKTLKQLGIGKPASSLMFAKFSPDGNKVAYVSEHNIYVEDLSSGNIKALTPDGTDKLINGTFDWAYEEEFACRDGFRWSPDGQYIAYWQIDARKIKNYLMLNTTDSLVYSYVVPVEYPVAGENPSACRIGVVDINTGAKRWMNVPGDNVQHYIPRMEWTTNPNEIILQQLNRAQNQSRLFICNVSNAVARLIYTETDKAWIDIKKNAEGWDFIKNGKEFVWTSEQDGWRHLYRVSKEGKQQLITKGNFDVIKTVLINEQVGYIYFTASPDNPTQEYLYRIKITGGKPERLTPMDQPGTHTYAISPNGQMALHTFSNANTPGQTETISLPDHKHLTGDMVAIAKNVKNPVEFFTVKTADGVDMQGWIKKPDNFDPTKKYPVMFYVYGETATQTARDVYGAGRNSRYAGDMAEDGYIYISMDNRGSPAPKGREWRKAIYKNIGTLNIRDQALGAKEVLKWPFVDSTRTAVWGASGGGSTTLNLLFLYPETFKTGIAISAVAYQLTYDNIYQERYMGVPVDEESRAVFIKGSPVTNVKNLQGNLLYIHGTGDDNVHYNNAELLINELVKYNKQFQLMSYPNRTHSLSEGAGTTQHLRNLFTKYLKEHCPPGGR</sequence>
<dbReference type="InterPro" id="IPR029058">
    <property type="entry name" value="AB_hydrolase_fold"/>
</dbReference>
<dbReference type="GO" id="GO:0008239">
    <property type="term" value="F:dipeptidyl-peptidase activity"/>
    <property type="evidence" value="ECO:0007669"/>
    <property type="project" value="TreeGrafter"/>
</dbReference>
<gene>
    <name evidence="4" type="ORF">EOD41_17335</name>
</gene>
<accession>A0A437MKE0</accession>
<dbReference type="InterPro" id="IPR002469">
    <property type="entry name" value="Peptidase_S9B_N"/>
</dbReference>
<keyword evidence="5" id="KW-1185">Reference proteome</keyword>
<dbReference type="OrthoDB" id="9777457at2"/>
<feature type="domain" description="Dipeptidylpeptidase IV N-terminal" evidence="3">
    <location>
        <begin position="84"/>
        <end position="434"/>
    </location>
</feature>
<dbReference type="GO" id="GO:0008236">
    <property type="term" value="F:serine-type peptidase activity"/>
    <property type="evidence" value="ECO:0007669"/>
    <property type="project" value="InterPro"/>
</dbReference>
<dbReference type="InterPro" id="IPR050278">
    <property type="entry name" value="Serine_Prot_S9B/DPPIV"/>
</dbReference>
<name>A0A437MKE0_9SPHI</name>
<reference evidence="4 5" key="1">
    <citation type="submission" date="2019-01" db="EMBL/GenBank/DDBJ databases">
        <authorList>
            <person name="Chen W.-M."/>
        </authorList>
    </citation>
    <scope>NUCLEOTIDE SEQUENCE [LARGE SCALE GENOMIC DNA]</scope>
    <source>
        <strain evidence="4 5">YBJ-36</strain>
    </source>
</reference>
<protein>
    <submittedName>
        <fullName evidence="4">S9 family peptidase</fullName>
    </submittedName>
</protein>
<feature type="signal peptide" evidence="1">
    <location>
        <begin position="1"/>
        <end position="25"/>
    </location>
</feature>
<dbReference type="Pfam" id="PF00326">
    <property type="entry name" value="Peptidase_S9"/>
    <property type="match status" value="1"/>
</dbReference>
<dbReference type="GO" id="GO:0006508">
    <property type="term" value="P:proteolysis"/>
    <property type="evidence" value="ECO:0007669"/>
    <property type="project" value="InterPro"/>
</dbReference>
<dbReference type="EMBL" id="SACK01000009">
    <property type="protein sequence ID" value="RVT98134.1"/>
    <property type="molecule type" value="Genomic_DNA"/>
</dbReference>
<dbReference type="InterPro" id="IPR001375">
    <property type="entry name" value="Peptidase_S9_cat"/>
</dbReference>
<dbReference type="PANTHER" id="PTHR11731">
    <property type="entry name" value="PROTEASE FAMILY S9B,C DIPEPTIDYL-PEPTIDASE IV-RELATED"/>
    <property type="match status" value="1"/>
</dbReference>
<evidence type="ECO:0000313" key="4">
    <source>
        <dbReference type="EMBL" id="RVT98134.1"/>
    </source>
</evidence>
<dbReference type="Gene3D" id="3.40.50.1820">
    <property type="entry name" value="alpha/beta hydrolase"/>
    <property type="match status" value="1"/>
</dbReference>
<evidence type="ECO:0000259" key="2">
    <source>
        <dbReference type="Pfam" id="PF00326"/>
    </source>
</evidence>
<dbReference type="RefSeq" id="WP_127707277.1">
    <property type="nucleotide sequence ID" value="NZ_SACK01000009.1"/>
</dbReference>
<evidence type="ECO:0000256" key="1">
    <source>
        <dbReference type="SAM" id="SignalP"/>
    </source>
</evidence>
<dbReference type="AlphaFoldDB" id="A0A437MKE0"/>
<feature type="domain" description="Peptidase S9 prolyl oligopeptidase catalytic" evidence="2">
    <location>
        <begin position="523"/>
        <end position="718"/>
    </location>
</feature>
<feature type="chain" id="PRO_5019309620" evidence="1">
    <location>
        <begin position="26"/>
        <end position="724"/>
    </location>
</feature>
<dbReference type="Pfam" id="PF00930">
    <property type="entry name" value="DPPIV_N"/>
    <property type="match status" value="1"/>
</dbReference>
<organism evidence="4 5">
    <name type="scientific">Mucilaginibacter limnophilus</name>
    <dbReference type="NCBI Taxonomy" id="1932778"/>
    <lineage>
        <taxon>Bacteria</taxon>
        <taxon>Pseudomonadati</taxon>
        <taxon>Bacteroidota</taxon>
        <taxon>Sphingobacteriia</taxon>
        <taxon>Sphingobacteriales</taxon>
        <taxon>Sphingobacteriaceae</taxon>
        <taxon>Mucilaginibacter</taxon>
    </lineage>
</organism>